<protein>
    <submittedName>
        <fullName evidence="2">Uncharacterized protein</fullName>
    </submittedName>
</protein>
<dbReference type="AlphaFoldDB" id="A0AAN6XMP4"/>
<evidence type="ECO:0000313" key="2">
    <source>
        <dbReference type="EMBL" id="KAK4200577.1"/>
    </source>
</evidence>
<evidence type="ECO:0000313" key="3">
    <source>
        <dbReference type="Proteomes" id="UP001303160"/>
    </source>
</evidence>
<proteinExistence type="predicted"/>
<feature type="compositionally biased region" description="Low complexity" evidence="1">
    <location>
        <begin position="37"/>
        <end position="48"/>
    </location>
</feature>
<reference evidence="2" key="1">
    <citation type="journal article" date="2023" name="Mol. Phylogenet. Evol.">
        <title>Genome-scale phylogeny and comparative genomics of the fungal order Sordariales.</title>
        <authorList>
            <person name="Hensen N."/>
            <person name="Bonometti L."/>
            <person name="Westerberg I."/>
            <person name="Brannstrom I.O."/>
            <person name="Guillou S."/>
            <person name="Cros-Aarteil S."/>
            <person name="Calhoun S."/>
            <person name="Haridas S."/>
            <person name="Kuo A."/>
            <person name="Mondo S."/>
            <person name="Pangilinan J."/>
            <person name="Riley R."/>
            <person name="LaButti K."/>
            <person name="Andreopoulos B."/>
            <person name="Lipzen A."/>
            <person name="Chen C."/>
            <person name="Yan M."/>
            <person name="Daum C."/>
            <person name="Ng V."/>
            <person name="Clum A."/>
            <person name="Steindorff A."/>
            <person name="Ohm R.A."/>
            <person name="Martin F."/>
            <person name="Silar P."/>
            <person name="Natvig D.O."/>
            <person name="Lalanne C."/>
            <person name="Gautier V."/>
            <person name="Ament-Velasquez S.L."/>
            <person name="Kruys A."/>
            <person name="Hutchinson M.I."/>
            <person name="Powell A.J."/>
            <person name="Barry K."/>
            <person name="Miller A.N."/>
            <person name="Grigoriev I.V."/>
            <person name="Debuchy R."/>
            <person name="Gladieux P."/>
            <person name="Hiltunen Thoren M."/>
            <person name="Johannesson H."/>
        </authorList>
    </citation>
    <scope>NUCLEOTIDE SEQUENCE</scope>
    <source>
        <strain evidence="2">CBS 315.58</strain>
    </source>
</reference>
<organism evidence="2 3">
    <name type="scientific">Triangularia verruculosa</name>
    <dbReference type="NCBI Taxonomy" id="2587418"/>
    <lineage>
        <taxon>Eukaryota</taxon>
        <taxon>Fungi</taxon>
        <taxon>Dikarya</taxon>
        <taxon>Ascomycota</taxon>
        <taxon>Pezizomycotina</taxon>
        <taxon>Sordariomycetes</taxon>
        <taxon>Sordariomycetidae</taxon>
        <taxon>Sordariales</taxon>
        <taxon>Podosporaceae</taxon>
        <taxon>Triangularia</taxon>
    </lineage>
</organism>
<evidence type="ECO:0000256" key="1">
    <source>
        <dbReference type="SAM" id="MobiDB-lite"/>
    </source>
</evidence>
<sequence>MSYTCPRWLDDHCRRSDASLYNGWYSNDGATEMSAEPTHPADTTDPTDYSGDPITPDHQYEYISGDDIHTPKDLDTTYPSKQHLPYPNDGNLSDGMMDEMAYHFMTGGRQDEDCAGMTESVEALPSTSPPQYVTQNPTSEFDQYSAASSNHEVACVAHHWSYVGATVDAAHMAVQEQQGYGYERPPLRRHINVLMRDCATGADTFRDFRRPYPGHIAESDLYGLDQRVVVDDAEDWEMVQPPL</sequence>
<gene>
    <name evidence="2" type="ORF">QBC40DRAFT_68739</name>
</gene>
<dbReference type="EMBL" id="MU863917">
    <property type="protein sequence ID" value="KAK4200577.1"/>
    <property type="molecule type" value="Genomic_DNA"/>
</dbReference>
<name>A0AAN6XMP4_9PEZI</name>
<accession>A0AAN6XMP4</accession>
<comment type="caution">
    <text evidence="2">The sequence shown here is derived from an EMBL/GenBank/DDBJ whole genome shotgun (WGS) entry which is preliminary data.</text>
</comment>
<feature type="region of interest" description="Disordered" evidence="1">
    <location>
        <begin position="31"/>
        <end position="58"/>
    </location>
</feature>
<keyword evidence="3" id="KW-1185">Reference proteome</keyword>
<reference evidence="2" key="2">
    <citation type="submission" date="2023-05" db="EMBL/GenBank/DDBJ databases">
        <authorList>
            <consortium name="Lawrence Berkeley National Laboratory"/>
            <person name="Steindorff A."/>
            <person name="Hensen N."/>
            <person name="Bonometti L."/>
            <person name="Westerberg I."/>
            <person name="Brannstrom I.O."/>
            <person name="Guillou S."/>
            <person name="Cros-Aarteil S."/>
            <person name="Calhoun S."/>
            <person name="Haridas S."/>
            <person name="Kuo A."/>
            <person name="Mondo S."/>
            <person name="Pangilinan J."/>
            <person name="Riley R."/>
            <person name="Labutti K."/>
            <person name="Andreopoulos B."/>
            <person name="Lipzen A."/>
            <person name="Chen C."/>
            <person name="Yanf M."/>
            <person name="Daum C."/>
            <person name="Ng V."/>
            <person name="Clum A."/>
            <person name="Ohm R."/>
            <person name="Martin F."/>
            <person name="Silar P."/>
            <person name="Natvig D."/>
            <person name="Lalanne C."/>
            <person name="Gautier V."/>
            <person name="Ament-Velasquez S.L."/>
            <person name="Kruys A."/>
            <person name="Hutchinson M.I."/>
            <person name="Powell A.J."/>
            <person name="Barry K."/>
            <person name="Miller A.N."/>
            <person name="Grigoriev I.V."/>
            <person name="Debuchy R."/>
            <person name="Gladieux P."/>
            <person name="Thoren M.H."/>
            <person name="Johannesson H."/>
        </authorList>
    </citation>
    <scope>NUCLEOTIDE SEQUENCE</scope>
    <source>
        <strain evidence="2">CBS 315.58</strain>
    </source>
</reference>
<dbReference type="Proteomes" id="UP001303160">
    <property type="component" value="Unassembled WGS sequence"/>
</dbReference>